<evidence type="ECO:0000259" key="2">
    <source>
        <dbReference type="PROSITE" id="PS51029"/>
    </source>
</evidence>
<accession>A0A1S3D939</accession>
<evidence type="ECO:0000313" key="3">
    <source>
        <dbReference type="Proteomes" id="UP000079169"/>
    </source>
</evidence>
<proteinExistence type="predicted"/>
<dbReference type="AlphaFoldDB" id="A0A1S3D939"/>
<dbReference type="PANTHER" id="PTHR21505:SF12">
    <property type="entry name" value="MADF DOMAIN-CONTAINING PROTEIN-RELATED"/>
    <property type="match status" value="1"/>
</dbReference>
<dbReference type="PROSITE" id="PS51029">
    <property type="entry name" value="MADF"/>
    <property type="match status" value="1"/>
</dbReference>
<dbReference type="RefSeq" id="XP_008476991.2">
    <property type="nucleotide sequence ID" value="XM_008478769.3"/>
</dbReference>
<name>A0A1S3D939_DIACI</name>
<feature type="region of interest" description="Disordered" evidence="1">
    <location>
        <begin position="116"/>
        <end position="152"/>
    </location>
</feature>
<reference evidence="4" key="1">
    <citation type="submission" date="2025-08" db="UniProtKB">
        <authorList>
            <consortium name="RefSeq"/>
        </authorList>
    </citation>
    <scope>IDENTIFICATION</scope>
</reference>
<evidence type="ECO:0000313" key="4">
    <source>
        <dbReference type="RefSeq" id="XP_008476991.2"/>
    </source>
</evidence>
<feature type="compositionally biased region" description="Polar residues" evidence="1">
    <location>
        <begin position="132"/>
        <end position="152"/>
    </location>
</feature>
<dbReference type="Proteomes" id="UP000079169">
    <property type="component" value="Unplaced"/>
</dbReference>
<dbReference type="InterPro" id="IPR006578">
    <property type="entry name" value="MADF-dom"/>
</dbReference>
<feature type="compositionally biased region" description="Low complexity" evidence="1">
    <location>
        <begin position="255"/>
        <end position="267"/>
    </location>
</feature>
<dbReference type="PaxDb" id="121845-A0A1S3D939"/>
<dbReference type="PANTHER" id="PTHR21505">
    <property type="entry name" value="MADF DOMAIN-CONTAINING PROTEIN-RELATED"/>
    <property type="match status" value="1"/>
</dbReference>
<feature type="domain" description="MADF" evidence="2">
    <location>
        <begin position="12"/>
        <end position="99"/>
    </location>
</feature>
<dbReference type="OMA" id="CHTSINT"/>
<protein>
    <submittedName>
        <fullName evidence="4">Uncharacterized protein LOC103513914</fullName>
    </submittedName>
</protein>
<sequence length="283" mass="31844">MAFTWSNEDTLKFLELYFGERLLWDSANKDHKLRHKVNDAWRRISVNMGNVAIEELKSKKKSLMATFRPLLKKKKASIRSGAGAEDVFNPIWFAFELMESYLGTTYDVEDTINTEATEDQESQTELVPLDSPPTSIQLSNSISNRSQTQDNITRNVTTSSAVAADKTSDQVAGVSRSRLKKTDPFMNEAQRKINESFDTLNSVLRSKRTTEEDECDLYGKLLAKKLRKYPAASRDRIMYKIDGLLLDNPPVTPLSSSSCHTYSSYASDTPAPQVRGSPTPNDP</sequence>
<gene>
    <name evidence="4" type="primary">LOC103513914</name>
</gene>
<keyword evidence="3" id="KW-1185">Reference proteome</keyword>
<organism evidence="3 4">
    <name type="scientific">Diaphorina citri</name>
    <name type="common">Asian citrus psyllid</name>
    <dbReference type="NCBI Taxonomy" id="121845"/>
    <lineage>
        <taxon>Eukaryota</taxon>
        <taxon>Metazoa</taxon>
        <taxon>Ecdysozoa</taxon>
        <taxon>Arthropoda</taxon>
        <taxon>Hexapoda</taxon>
        <taxon>Insecta</taxon>
        <taxon>Pterygota</taxon>
        <taxon>Neoptera</taxon>
        <taxon>Paraneoptera</taxon>
        <taxon>Hemiptera</taxon>
        <taxon>Sternorrhyncha</taxon>
        <taxon>Psylloidea</taxon>
        <taxon>Psyllidae</taxon>
        <taxon>Diaphorininae</taxon>
        <taxon>Diaphorina</taxon>
    </lineage>
</organism>
<dbReference type="GeneID" id="103513914"/>
<dbReference type="Pfam" id="PF10545">
    <property type="entry name" value="MADF_DNA_bdg"/>
    <property type="match status" value="1"/>
</dbReference>
<dbReference type="KEGG" id="dci:103513914"/>
<evidence type="ECO:0000256" key="1">
    <source>
        <dbReference type="SAM" id="MobiDB-lite"/>
    </source>
</evidence>
<feature type="region of interest" description="Disordered" evidence="1">
    <location>
        <begin position="254"/>
        <end position="283"/>
    </location>
</feature>